<dbReference type="EMBL" id="KV878213">
    <property type="protein sequence ID" value="OJJ34538.1"/>
    <property type="molecule type" value="Genomic_DNA"/>
</dbReference>
<keyword evidence="2 3" id="KW-0808">Transferase</keyword>
<keyword evidence="1 3" id="KW-0489">Methyltransferase</keyword>
<feature type="binding site" evidence="3">
    <location>
        <position position="325"/>
    </location>
    <ligand>
        <name>Zn(2+)</name>
        <dbReference type="ChEBI" id="CHEBI:29105"/>
    </ligand>
</feature>
<evidence type="ECO:0000256" key="3">
    <source>
        <dbReference type="PROSITE-ProRule" id="PRU00333"/>
    </source>
</evidence>
<sequence>MPPILILDGGLGTTLQLAPHNITFTPETPLWSSHLLLSSPSTLNAVHRAFVSSGADILLTATYQTSFEGFTRTDEKLTHADAGRYMRSAVSLARVAFGSDRPARVALSLGPYGATMVPVSAEYSGLYPAGMNGEGPLREWHTARLGVFAEDKATWEGLEYIAFETVKRADEVRAIRGTMQEVLSIASRKPWWICGVFPDEEVKEEDIREWVQAAVGGDVSPRPWGIGVNCSKISNLGRIVDIMQDEVTRLSAAGQFVDEWSATSGRPWLVLYPDGTRGERYDPVSKEWVKTGDDTQTKPWEHVFCDVVKDIKEGEWEGVIMGGCCRTGPKEIAALKQQVEESITV</sequence>
<reference evidence="6" key="1">
    <citation type="journal article" date="2017" name="Genome Biol.">
        <title>Comparative genomics reveals high biological diversity and specific adaptations in the industrially and medically important fungal genus Aspergillus.</title>
        <authorList>
            <person name="de Vries R.P."/>
            <person name="Riley R."/>
            <person name="Wiebenga A."/>
            <person name="Aguilar-Osorio G."/>
            <person name="Amillis S."/>
            <person name="Uchima C.A."/>
            <person name="Anderluh G."/>
            <person name="Asadollahi M."/>
            <person name="Askin M."/>
            <person name="Barry K."/>
            <person name="Battaglia E."/>
            <person name="Bayram O."/>
            <person name="Benocci T."/>
            <person name="Braus-Stromeyer S.A."/>
            <person name="Caldana C."/>
            <person name="Canovas D."/>
            <person name="Cerqueira G.C."/>
            <person name="Chen F."/>
            <person name="Chen W."/>
            <person name="Choi C."/>
            <person name="Clum A."/>
            <person name="Dos Santos R.A."/>
            <person name="Damasio A.R."/>
            <person name="Diallinas G."/>
            <person name="Emri T."/>
            <person name="Fekete E."/>
            <person name="Flipphi M."/>
            <person name="Freyberg S."/>
            <person name="Gallo A."/>
            <person name="Gournas C."/>
            <person name="Habgood R."/>
            <person name="Hainaut M."/>
            <person name="Harispe M.L."/>
            <person name="Henrissat B."/>
            <person name="Hilden K.S."/>
            <person name="Hope R."/>
            <person name="Hossain A."/>
            <person name="Karabika E."/>
            <person name="Karaffa L."/>
            <person name="Karanyi Z."/>
            <person name="Krasevec N."/>
            <person name="Kuo A."/>
            <person name="Kusch H."/>
            <person name="LaButti K."/>
            <person name="Lagendijk E.L."/>
            <person name="Lapidus A."/>
            <person name="Levasseur A."/>
            <person name="Lindquist E."/>
            <person name="Lipzen A."/>
            <person name="Logrieco A.F."/>
            <person name="MacCabe A."/>
            <person name="Maekelae M.R."/>
            <person name="Malavazi I."/>
            <person name="Melin P."/>
            <person name="Meyer V."/>
            <person name="Mielnichuk N."/>
            <person name="Miskei M."/>
            <person name="Molnar A.P."/>
            <person name="Mule G."/>
            <person name="Ngan C.Y."/>
            <person name="Orejas M."/>
            <person name="Orosz E."/>
            <person name="Ouedraogo J.P."/>
            <person name="Overkamp K.M."/>
            <person name="Park H.-S."/>
            <person name="Perrone G."/>
            <person name="Piumi F."/>
            <person name="Punt P.J."/>
            <person name="Ram A.F."/>
            <person name="Ramon A."/>
            <person name="Rauscher S."/>
            <person name="Record E."/>
            <person name="Riano-Pachon D.M."/>
            <person name="Robert V."/>
            <person name="Roehrig J."/>
            <person name="Ruller R."/>
            <person name="Salamov A."/>
            <person name="Salih N.S."/>
            <person name="Samson R.A."/>
            <person name="Sandor E."/>
            <person name="Sanguinetti M."/>
            <person name="Schuetze T."/>
            <person name="Sepcic K."/>
            <person name="Shelest E."/>
            <person name="Sherlock G."/>
            <person name="Sophianopoulou V."/>
            <person name="Squina F.M."/>
            <person name="Sun H."/>
            <person name="Susca A."/>
            <person name="Todd R.B."/>
            <person name="Tsang A."/>
            <person name="Unkles S.E."/>
            <person name="van de Wiele N."/>
            <person name="van Rossen-Uffink D."/>
            <person name="Oliveira J.V."/>
            <person name="Vesth T.C."/>
            <person name="Visser J."/>
            <person name="Yu J.-H."/>
            <person name="Zhou M."/>
            <person name="Andersen M.R."/>
            <person name="Archer D.B."/>
            <person name="Baker S.E."/>
            <person name="Benoit I."/>
            <person name="Brakhage A.A."/>
            <person name="Braus G.H."/>
            <person name="Fischer R."/>
            <person name="Frisvad J.C."/>
            <person name="Goldman G.H."/>
            <person name="Houbraken J."/>
            <person name="Oakley B."/>
            <person name="Pocsi I."/>
            <person name="Scazzocchio C."/>
            <person name="Seiboth B."/>
            <person name="vanKuyk P.A."/>
            <person name="Wortman J."/>
            <person name="Dyer P.S."/>
            <person name="Grigoriev I.V."/>
        </authorList>
    </citation>
    <scope>NUCLEOTIDE SEQUENCE [LARGE SCALE GENOMIC DNA]</scope>
    <source>
        <strain evidence="6">DTO 134E9</strain>
    </source>
</reference>
<dbReference type="RefSeq" id="XP_040688214.1">
    <property type="nucleotide sequence ID" value="XM_040835800.1"/>
</dbReference>
<dbReference type="PANTHER" id="PTHR11103">
    <property type="entry name" value="SLR1189 PROTEIN"/>
    <property type="match status" value="1"/>
</dbReference>
<evidence type="ECO:0000313" key="5">
    <source>
        <dbReference type="EMBL" id="OJJ34538.1"/>
    </source>
</evidence>
<dbReference type="GO" id="GO:0046872">
    <property type="term" value="F:metal ion binding"/>
    <property type="evidence" value="ECO:0007669"/>
    <property type="project" value="UniProtKB-KW"/>
</dbReference>
<feature type="domain" description="Hcy-binding" evidence="4">
    <location>
        <begin position="1"/>
        <end position="339"/>
    </location>
</feature>
<dbReference type="InterPro" id="IPR036589">
    <property type="entry name" value="HCY_dom_sf"/>
</dbReference>
<feature type="binding site" evidence="3">
    <location>
        <position position="230"/>
    </location>
    <ligand>
        <name>Zn(2+)</name>
        <dbReference type="ChEBI" id="CHEBI:29105"/>
    </ligand>
</feature>
<feature type="binding site" evidence="3">
    <location>
        <position position="324"/>
    </location>
    <ligand>
        <name>Zn(2+)</name>
        <dbReference type="ChEBI" id="CHEBI:29105"/>
    </ligand>
</feature>
<dbReference type="Gene3D" id="3.20.20.330">
    <property type="entry name" value="Homocysteine-binding-like domain"/>
    <property type="match status" value="1"/>
</dbReference>
<evidence type="ECO:0000256" key="1">
    <source>
        <dbReference type="ARBA" id="ARBA00022603"/>
    </source>
</evidence>
<dbReference type="PANTHER" id="PTHR11103:SF10">
    <property type="entry name" value="HOMOCYSTEINE S-METHYLTRANSFERASE 1-RELATED"/>
    <property type="match status" value="1"/>
</dbReference>
<dbReference type="AlphaFoldDB" id="A0A1L9RI45"/>
<keyword evidence="3" id="KW-0479">Metal-binding</keyword>
<dbReference type="GeneID" id="63751648"/>
<evidence type="ECO:0000259" key="4">
    <source>
        <dbReference type="PROSITE" id="PS50970"/>
    </source>
</evidence>
<protein>
    <recommendedName>
        <fullName evidence="4">Hcy-binding domain-containing protein</fullName>
    </recommendedName>
</protein>
<dbReference type="OrthoDB" id="261426at2759"/>
<evidence type="ECO:0000313" key="6">
    <source>
        <dbReference type="Proteomes" id="UP000184383"/>
    </source>
</evidence>
<proteinExistence type="predicted"/>
<comment type="cofactor">
    <cofactor evidence="3">
        <name>Zn(2+)</name>
        <dbReference type="ChEBI" id="CHEBI:29105"/>
    </cofactor>
</comment>
<dbReference type="Proteomes" id="UP000184383">
    <property type="component" value="Unassembled WGS sequence"/>
</dbReference>
<name>A0A1L9RI45_ASPWE</name>
<dbReference type="GO" id="GO:0032259">
    <property type="term" value="P:methylation"/>
    <property type="evidence" value="ECO:0007669"/>
    <property type="project" value="UniProtKB-KW"/>
</dbReference>
<dbReference type="PROSITE" id="PS50970">
    <property type="entry name" value="HCY"/>
    <property type="match status" value="1"/>
</dbReference>
<dbReference type="Pfam" id="PF02574">
    <property type="entry name" value="S-methyl_trans"/>
    <property type="match status" value="1"/>
</dbReference>
<keyword evidence="6" id="KW-1185">Reference proteome</keyword>
<evidence type="ECO:0000256" key="2">
    <source>
        <dbReference type="ARBA" id="ARBA00022679"/>
    </source>
</evidence>
<keyword evidence="3" id="KW-0862">Zinc</keyword>
<organism evidence="5 6">
    <name type="scientific">Aspergillus wentii DTO 134E9</name>
    <dbReference type="NCBI Taxonomy" id="1073089"/>
    <lineage>
        <taxon>Eukaryota</taxon>
        <taxon>Fungi</taxon>
        <taxon>Dikarya</taxon>
        <taxon>Ascomycota</taxon>
        <taxon>Pezizomycotina</taxon>
        <taxon>Eurotiomycetes</taxon>
        <taxon>Eurotiomycetidae</taxon>
        <taxon>Eurotiales</taxon>
        <taxon>Aspergillaceae</taxon>
        <taxon>Aspergillus</taxon>
        <taxon>Aspergillus subgen. Cremei</taxon>
    </lineage>
</organism>
<dbReference type="GO" id="GO:0008168">
    <property type="term" value="F:methyltransferase activity"/>
    <property type="evidence" value="ECO:0007669"/>
    <property type="project" value="UniProtKB-UniRule"/>
</dbReference>
<gene>
    <name evidence="5" type="ORF">ASPWEDRAFT_42534</name>
</gene>
<dbReference type="InterPro" id="IPR003726">
    <property type="entry name" value="HCY_dom"/>
</dbReference>
<accession>A0A1L9RI45</accession>
<dbReference type="VEuPathDB" id="FungiDB:ASPWEDRAFT_42534"/>
<dbReference type="SUPFAM" id="SSF82282">
    <property type="entry name" value="Homocysteine S-methyltransferase"/>
    <property type="match status" value="1"/>
</dbReference>
<dbReference type="STRING" id="1073089.A0A1L9RI45"/>